<keyword evidence="5" id="KW-0418">Kinase</keyword>
<evidence type="ECO:0000313" key="11">
    <source>
        <dbReference type="Ensembl" id="ENSCAFP00030027354.1"/>
    </source>
</evidence>
<dbReference type="PROSITE" id="PS00107">
    <property type="entry name" value="PROTEIN_KINASE_ATP"/>
    <property type="match status" value="1"/>
</dbReference>
<evidence type="ECO:0000256" key="1">
    <source>
        <dbReference type="ARBA" id="ARBA00012513"/>
    </source>
</evidence>
<dbReference type="PANTHER" id="PTHR45832:SF9">
    <property type="entry name" value="NON-SPECIFIC SERINE_THREONINE PROTEIN KINASE"/>
    <property type="match status" value="1"/>
</dbReference>
<keyword evidence="6 7" id="KW-0067">ATP-binding</keyword>
<feature type="compositionally biased region" description="Basic and acidic residues" evidence="8">
    <location>
        <begin position="149"/>
        <end position="164"/>
    </location>
</feature>
<dbReference type="InterPro" id="IPR000719">
    <property type="entry name" value="Prot_kinase_dom"/>
</dbReference>
<keyword evidence="4 7" id="KW-0547">Nucleotide-binding</keyword>
<dbReference type="InterPro" id="IPR017441">
    <property type="entry name" value="Protein_kinase_ATP_BS"/>
</dbReference>
<dbReference type="Ensembl" id="ENSCAFT00030031345.1">
    <property type="protein sequence ID" value="ENSCAFP00030027354.1"/>
    <property type="gene ID" value="ENSCAFG00030016881.1"/>
</dbReference>
<evidence type="ECO:0000256" key="7">
    <source>
        <dbReference type="PROSITE-ProRule" id="PRU10141"/>
    </source>
</evidence>
<dbReference type="PROSITE" id="PS50011">
    <property type="entry name" value="PROTEIN_KINASE_DOM"/>
    <property type="match status" value="1"/>
</dbReference>
<evidence type="ECO:0000259" key="10">
    <source>
        <dbReference type="PROSITE" id="PS50108"/>
    </source>
</evidence>
<dbReference type="CDD" id="cd01093">
    <property type="entry name" value="CRIB_PAK_like"/>
    <property type="match status" value="1"/>
</dbReference>
<evidence type="ECO:0000313" key="12">
    <source>
        <dbReference type="Proteomes" id="UP000694429"/>
    </source>
</evidence>
<dbReference type="FunFam" id="3.30.200.20:FF:000141">
    <property type="entry name" value="Non-specific serine/threonine protein kinase"/>
    <property type="match status" value="1"/>
</dbReference>
<feature type="binding site" evidence="7">
    <location>
        <position position="352"/>
    </location>
    <ligand>
        <name>ATP</name>
        <dbReference type="ChEBI" id="CHEBI:30616"/>
    </ligand>
</feature>
<dbReference type="PROSITE" id="PS50108">
    <property type="entry name" value="CRIB"/>
    <property type="match status" value="1"/>
</dbReference>
<dbReference type="Pfam" id="PF07714">
    <property type="entry name" value="PK_Tyr_Ser-Thr"/>
    <property type="match status" value="1"/>
</dbReference>
<feature type="compositionally biased region" description="Pro residues" evidence="8">
    <location>
        <begin position="280"/>
        <end position="291"/>
    </location>
</feature>
<proteinExistence type="predicted"/>
<dbReference type="InterPro" id="IPR011009">
    <property type="entry name" value="Kinase-like_dom_sf"/>
</dbReference>
<evidence type="ECO:0000256" key="5">
    <source>
        <dbReference type="ARBA" id="ARBA00022777"/>
    </source>
</evidence>
<dbReference type="Gene3D" id="1.10.510.10">
    <property type="entry name" value="Transferase(Phosphotransferase) domain 1"/>
    <property type="match status" value="1"/>
</dbReference>
<dbReference type="SMART" id="SM00285">
    <property type="entry name" value="PBD"/>
    <property type="match status" value="1"/>
</dbReference>
<feature type="compositionally biased region" description="Basic and acidic residues" evidence="8">
    <location>
        <begin position="293"/>
        <end position="302"/>
    </location>
</feature>
<dbReference type="InterPro" id="IPR001245">
    <property type="entry name" value="Ser-Thr/Tyr_kinase_cat_dom"/>
</dbReference>
<name>A0A8C0NU94_CANLF</name>
<dbReference type="PANTHER" id="PTHR45832">
    <property type="entry name" value="SERINE/THREONINE-PROTEIN KINASE SAMKA-RELATED-RELATED"/>
    <property type="match status" value="1"/>
</dbReference>
<feature type="region of interest" description="Disordered" evidence="8">
    <location>
        <begin position="95"/>
        <end position="302"/>
    </location>
</feature>
<dbReference type="InterPro" id="IPR033923">
    <property type="entry name" value="PAK_BD"/>
</dbReference>
<evidence type="ECO:0000256" key="3">
    <source>
        <dbReference type="ARBA" id="ARBA00022679"/>
    </source>
</evidence>
<organism evidence="11 12">
    <name type="scientific">Canis lupus familiaris</name>
    <name type="common">Dog</name>
    <name type="synonym">Canis familiaris</name>
    <dbReference type="NCBI Taxonomy" id="9615"/>
    <lineage>
        <taxon>Eukaryota</taxon>
        <taxon>Metazoa</taxon>
        <taxon>Chordata</taxon>
        <taxon>Craniata</taxon>
        <taxon>Vertebrata</taxon>
        <taxon>Euteleostomi</taxon>
        <taxon>Mammalia</taxon>
        <taxon>Eutheria</taxon>
        <taxon>Laurasiatheria</taxon>
        <taxon>Carnivora</taxon>
        <taxon>Caniformia</taxon>
        <taxon>Canidae</taxon>
        <taxon>Canis</taxon>
    </lineage>
</organism>
<dbReference type="Gene3D" id="3.90.810.10">
    <property type="entry name" value="CRIB domain"/>
    <property type="match status" value="1"/>
</dbReference>
<dbReference type="Proteomes" id="UP000694429">
    <property type="component" value="Chromosome 1"/>
</dbReference>
<feature type="compositionally biased region" description="Pro residues" evidence="8">
    <location>
        <begin position="471"/>
        <end position="480"/>
    </location>
</feature>
<keyword evidence="2" id="KW-0723">Serine/threonine-protein kinase</keyword>
<protein>
    <recommendedName>
        <fullName evidence="1">non-specific serine/threonine protein kinase</fullName>
        <ecNumber evidence="1">2.7.11.1</ecNumber>
    </recommendedName>
</protein>
<evidence type="ECO:0000259" key="9">
    <source>
        <dbReference type="PROSITE" id="PS50011"/>
    </source>
</evidence>
<dbReference type="GO" id="GO:0004674">
    <property type="term" value="F:protein serine/threonine kinase activity"/>
    <property type="evidence" value="ECO:0007669"/>
    <property type="project" value="UniProtKB-KW"/>
</dbReference>
<dbReference type="OrthoDB" id="3213154at2759"/>
<reference evidence="11" key="2">
    <citation type="submission" date="2025-08" db="UniProtKB">
        <authorList>
            <consortium name="Ensembl"/>
        </authorList>
    </citation>
    <scope>IDENTIFICATION</scope>
</reference>
<dbReference type="InterPro" id="IPR036936">
    <property type="entry name" value="CRIB_dom_sf"/>
</dbReference>
<dbReference type="Gene3D" id="3.30.200.20">
    <property type="entry name" value="Phosphorylase Kinase, domain 1"/>
    <property type="match status" value="1"/>
</dbReference>
<feature type="domain" description="Protein kinase" evidence="9">
    <location>
        <begin position="322"/>
        <end position="623"/>
    </location>
</feature>
<dbReference type="Pfam" id="PF00786">
    <property type="entry name" value="PBD"/>
    <property type="match status" value="1"/>
</dbReference>
<accession>A0A8C0NU94</accession>
<evidence type="ECO:0000256" key="2">
    <source>
        <dbReference type="ARBA" id="ARBA00022527"/>
    </source>
</evidence>
<feature type="compositionally biased region" description="Low complexity" evidence="8">
    <location>
        <begin position="267"/>
        <end position="279"/>
    </location>
</feature>
<feature type="region of interest" description="Disordered" evidence="8">
    <location>
        <begin position="435"/>
        <end position="480"/>
    </location>
</feature>
<gene>
    <name evidence="11" type="primary">PAK4</name>
</gene>
<sequence length="623" mass="66107">MFGKKKKRVEISAPSNFEHRVHTGFDQHEQKFTGLPRQWQSLIEESARRPKPLVDPACITSIQPGAPKTIVRGSKGAKDGALTLLLDEFENMSVTRSNSLRRDSPPPPARARQENGMPAEPASTARGAPEKAGSQGRAAGRSEAGGSSGDRRRVGPEKRPKSSREGSGGPQESSRDKRPLSGPDVGTPQPAGLAGGARVAAGRPFNTYPRADTDHPARGAQGEPHNLAPNGPSAGGLAVPQSSSSRPPTRARGPPSPGVLGPHASEPQLAPQARPIAAPAGPPAPGPPGPRSPQREPQRVSHEQFRAALQLVVDPGDPRSYLDNFIKIGEGSTGIVCIATVRSSGRLVAVKKMDLRKQQRRELLFNEVVIMRDYQHENVVEMYNSYLVGDELWVVMEFLEGGALTDIVTHTRYRWAGGHPACCLPGSLGCSVPHVPSDLSQDRMESPQTPGGGTVSRGAEGLHPPRGLSPLPSPAGPPLLTPTLRRMNEEQIAAVCLAVLQALSVLHAQGVIHRDIKSDSILLTHDGRVSSRVARASLPLPGSPLPLTPPVQWLEESVCSSPVSGGLRAPAHGLGGGAGGWRLCLLHGMWELESNPRPREGGRHLGGRGPHSCLLTSSLRLCL</sequence>
<dbReference type="FunFam" id="3.90.810.10:FF:000002">
    <property type="entry name" value="Non-specific serine/threonine protein kinase"/>
    <property type="match status" value="1"/>
</dbReference>
<evidence type="ECO:0000256" key="8">
    <source>
        <dbReference type="SAM" id="MobiDB-lite"/>
    </source>
</evidence>
<feature type="compositionally biased region" description="Low complexity" evidence="8">
    <location>
        <begin position="132"/>
        <end position="145"/>
    </location>
</feature>
<evidence type="ECO:0000256" key="4">
    <source>
        <dbReference type="ARBA" id="ARBA00022741"/>
    </source>
</evidence>
<dbReference type="AlphaFoldDB" id="A0A8C0NU94"/>
<dbReference type="GO" id="GO:0005524">
    <property type="term" value="F:ATP binding"/>
    <property type="evidence" value="ECO:0007669"/>
    <property type="project" value="UniProtKB-UniRule"/>
</dbReference>
<dbReference type="SUPFAM" id="SSF56112">
    <property type="entry name" value="Protein kinase-like (PK-like)"/>
    <property type="match status" value="1"/>
</dbReference>
<dbReference type="InterPro" id="IPR051931">
    <property type="entry name" value="PAK3-like"/>
</dbReference>
<feature type="domain" description="CRIB" evidence="10">
    <location>
        <begin position="11"/>
        <end position="24"/>
    </location>
</feature>
<reference evidence="11" key="1">
    <citation type="submission" date="2019-03" db="EMBL/GenBank/DDBJ databases">
        <authorList>
            <person name="Warren W.C."/>
            <person name="Johnson G.S."/>
        </authorList>
    </citation>
    <scope>NUCLEOTIDE SEQUENCE [LARGE SCALE GENOMIC DNA]</scope>
    <source>
        <strain evidence="11">Basenji</strain>
    </source>
</reference>
<dbReference type="EC" id="2.7.11.1" evidence="1"/>
<keyword evidence="3" id="KW-0808">Transferase</keyword>
<dbReference type="InterPro" id="IPR000095">
    <property type="entry name" value="CRIB_dom"/>
</dbReference>
<evidence type="ECO:0000256" key="6">
    <source>
        <dbReference type="ARBA" id="ARBA00022840"/>
    </source>
</evidence>